<feature type="region of interest" description="Disordered" evidence="4">
    <location>
        <begin position="1"/>
        <end position="207"/>
    </location>
</feature>
<evidence type="ECO:0000256" key="4">
    <source>
        <dbReference type="SAM" id="MobiDB-lite"/>
    </source>
</evidence>
<evidence type="ECO:0000256" key="1">
    <source>
        <dbReference type="ARBA" id="ARBA00004123"/>
    </source>
</evidence>
<protein>
    <submittedName>
        <fullName evidence="5">Paf1 domain containing protein</fullName>
    </submittedName>
</protein>
<sequence length="633" mass="71718">MATTFSPPAKLPAEDSRPLQYGAPGRPELAQYPPPKDTDIKTPAEPPLQYGAPDQPGLAQYPPPNSSFYSQIQQPPPPPQPPGYPPAHAPYPGYEYSGFPYQDQYQYPGGYNQQSMQPPAHPQGSVPPPKQPAPLPPPPAAAAPGPTKKVETEEERKKRKEHERRKYEERKRAEQKKAAQQAAAKQGGKGTKPERKPGEAGKEQNRLKRPTNFVCRIKFRNELPEVLGEPKFLLTDLDPDRYTKYTITTLEKRYKHKLLMEPDLGIPLDLMDLSVYDAPPADQRPPMDPEDRALLQDDVKTKLASTSVIKKKDRPAEEGMKWLVRTSYISNIDQETTKNLGLNEKQLKQKRDEMLGLLEDMDGKTDREKQLASIEATFVAAQLPPVHASKPHLRPELVLQLLPDADRFDDPFVQAVFDAEPTAESERHRHYGADVREEMAARAMMKGFTIPGDEGQAPEKFIAYMVPSLEEVGADPEDREVEFDWVREYNWQLQPTESGRSTFVLNFEDDQVAYLPIKNGLKLKKRKARESRQAPGSDGEDDGAFRQPSRVTVQKRSQEEIEEDIRVAKIARIEEEERLEAEREERERQEEEARAARAAERAARRDSDDEDSPKRGNESGEEDEAGQRDEDED</sequence>
<feature type="region of interest" description="Disordered" evidence="4">
    <location>
        <begin position="524"/>
        <end position="633"/>
    </location>
</feature>
<comment type="subcellular location">
    <subcellularLocation>
        <location evidence="1">Nucleus</location>
    </subcellularLocation>
</comment>
<dbReference type="OMA" id="PQAPMYY"/>
<evidence type="ECO:0000256" key="2">
    <source>
        <dbReference type="ARBA" id="ARBA00007560"/>
    </source>
</evidence>
<gene>
    <name evidence="5" type="ORF">KFL_002290070</name>
</gene>
<dbReference type="GO" id="GO:0016593">
    <property type="term" value="C:Cdc73/Paf1 complex"/>
    <property type="evidence" value="ECO:0000318"/>
    <property type="project" value="GO_Central"/>
</dbReference>
<feature type="compositionally biased region" description="Acidic residues" evidence="4">
    <location>
        <begin position="619"/>
        <end position="633"/>
    </location>
</feature>
<comment type="similarity">
    <text evidence="2">Belongs to the PAF1 family.</text>
</comment>
<evidence type="ECO:0000313" key="6">
    <source>
        <dbReference type="Proteomes" id="UP000054558"/>
    </source>
</evidence>
<name>A0A1Y1I9E3_KLENI</name>
<dbReference type="GO" id="GO:0006368">
    <property type="term" value="P:transcription elongation by RNA polymerase II"/>
    <property type="evidence" value="ECO:0007669"/>
    <property type="project" value="InterPro"/>
</dbReference>
<dbReference type="Pfam" id="PF03985">
    <property type="entry name" value="Paf1"/>
    <property type="match status" value="1"/>
</dbReference>
<feature type="compositionally biased region" description="Low complexity" evidence="4">
    <location>
        <begin position="90"/>
        <end position="114"/>
    </location>
</feature>
<dbReference type="PANTHER" id="PTHR23188:SF12">
    <property type="entry name" value="RNA POLYMERASE II-ASSOCIATED FACTOR 1 HOMOLOG"/>
    <property type="match status" value="1"/>
</dbReference>
<dbReference type="GO" id="GO:0000993">
    <property type="term" value="F:RNA polymerase II complex binding"/>
    <property type="evidence" value="ECO:0000318"/>
    <property type="project" value="GO_Central"/>
</dbReference>
<feature type="compositionally biased region" description="Basic and acidic residues" evidence="4">
    <location>
        <begin position="164"/>
        <end position="177"/>
    </location>
</feature>
<proteinExistence type="inferred from homology"/>
<dbReference type="PANTHER" id="PTHR23188">
    <property type="entry name" value="RNA POLYMERASE II-ASSOCIATED FACTOR 1 HOMOLOG"/>
    <property type="match status" value="1"/>
</dbReference>
<evidence type="ECO:0000313" key="5">
    <source>
        <dbReference type="EMBL" id="GAQ85316.1"/>
    </source>
</evidence>
<dbReference type="InterPro" id="IPR007133">
    <property type="entry name" value="RNA_pol_II-assoc_Paf1"/>
</dbReference>
<dbReference type="STRING" id="105231.A0A1Y1I9E3"/>
<organism evidence="5 6">
    <name type="scientific">Klebsormidium nitens</name>
    <name type="common">Green alga</name>
    <name type="synonym">Ulothrix nitens</name>
    <dbReference type="NCBI Taxonomy" id="105231"/>
    <lineage>
        <taxon>Eukaryota</taxon>
        <taxon>Viridiplantae</taxon>
        <taxon>Streptophyta</taxon>
        <taxon>Klebsormidiophyceae</taxon>
        <taxon>Klebsormidiales</taxon>
        <taxon>Klebsormidiaceae</taxon>
        <taxon>Klebsormidium</taxon>
    </lineage>
</organism>
<feature type="compositionally biased region" description="Basic and acidic residues" evidence="4">
    <location>
        <begin position="556"/>
        <end position="618"/>
    </location>
</feature>
<reference evidence="5 6" key="1">
    <citation type="journal article" date="2014" name="Nat. Commun.">
        <title>Klebsormidium flaccidum genome reveals primary factors for plant terrestrial adaptation.</title>
        <authorList>
            <person name="Hori K."/>
            <person name="Maruyama F."/>
            <person name="Fujisawa T."/>
            <person name="Togashi T."/>
            <person name="Yamamoto N."/>
            <person name="Seo M."/>
            <person name="Sato S."/>
            <person name="Yamada T."/>
            <person name="Mori H."/>
            <person name="Tajima N."/>
            <person name="Moriyama T."/>
            <person name="Ikeuchi M."/>
            <person name="Watanabe M."/>
            <person name="Wada H."/>
            <person name="Kobayashi K."/>
            <person name="Saito M."/>
            <person name="Masuda T."/>
            <person name="Sasaki-Sekimoto Y."/>
            <person name="Mashiguchi K."/>
            <person name="Awai K."/>
            <person name="Shimojima M."/>
            <person name="Masuda S."/>
            <person name="Iwai M."/>
            <person name="Nobusawa T."/>
            <person name="Narise T."/>
            <person name="Kondo S."/>
            <person name="Saito H."/>
            <person name="Sato R."/>
            <person name="Murakawa M."/>
            <person name="Ihara Y."/>
            <person name="Oshima-Yamada Y."/>
            <person name="Ohtaka K."/>
            <person name="Satoh M."/>
            <person name="Sonobe K."/>
            <person name="Ishii M."/>
            <person name="Ohtani R."/>
            <person name="Kanamori-Sato M."/>
            <person name="Honoki R."/>
            <person name="Miyazaki D."/>
            <person name="Mochizuki H."/>
            <person name="Umetsu J."/>
            <person name="Higashi K."/>
            <person name="Shibata D."/>
            <person name="Kamiya Y."/>
            <person name="Sato N."/>
            <person name="Nakamura Y."/>
            <person name="Tabata S."/>
            <person name="Ida S."/>
            <person name="Kurokawa K."/>
            <person name="Ohta H."/>
        </authorList>
    </citation>
    <scope>NUCLEOTIDE SEQUENCE [LARGE SCALE GENOMIC DNA]</scope>
    <source>
        <strain evidence="5 6">NIES-2285</strain>
    </source>
</reference>
<dbReference type="OrthoDB" id="10260285at2759"/>
<keyword evidence="6" id="KW-1185">Reference proteome</keyword>
<feature type="compositionally biased region" description="Pro residues" evidence="4">
    <location>
        <begin position="119"/>
        <end position="141"/>
    </location>
</feature>
<feature type="compositionally biased region" description="Pro residues" evidence="4">
    <location>
        <begin position="74"/>
        <end position="89"/>
    </location>
</feature>
<dbReference type="Proteomes" id="UP000054558">
    <property type="component" value="Unassembled WGS sequence"/>
</dbReference>
<accession>A0A1Y1I9E3</accession>
<dbReference type="GO" id="GO:0003682">
    <property type="term" value="F:chromatin binding"/>
    <property type="evidence" value="ECO:0000318"/>
    <property type="project" value="GO_Central"/>
</dbReference>
<dbReference type="EMBL" id="DF237178">
    <property type="protein sequence ID" value="GAQ85316.1"/>
    <property type="molecule type" value="Genomic_DNA"/>
</dbReference>
<dbReference type="AlphaFoldDB" id="A0A1Y1I9E3"/>
<keyword evidence="3" id="KW-0539">Nucleus</keyword>
<evidence type="ECO:0000256" key="3">
    <source>
        <dbReference type="ARBA" id="ARBA00023242"/>
    </source>
</evidence>
<feature type="compositionally biased region" description="Basic and acidic residues" evidence="4">
    <location>
        <begin position="191"/>
        <end position="206"/>
    </location>
</feature>